<feature type="region of interest" description="Disordered" evidence="1">
    <location>
        <begin position="46"/>
        <end position="75"/>
    </location>
</feature>
<keyword evidence="2" id="KW-1185">Reference proteome</keyword>
<feature type="compositionally biased region" description="Basic and acidic residues" evidence="1">
    <location>
        <begin position="46"/>
        <end position="66"/>
    </location>
</feature>
<evidence type="ECO:0000313" key="2">
    <source>
        <dbReference type="Proteomes" id="UP000887577"/>
    </source>
</evidence>
<reference evidence="3" key="1">
    <citation type="submission" date="2022-11" db="UniProtKB">
        <authorList>
            <consortium name="WormBaseParasite"/>
        </authorList>
    </citation>
    <scope>IDENTIFICATION</scope>
</reference>
<name>A0A914Y1Y0_9BILA</name>
<sequence length="116" mass="13128">MFKKFRKSRVTFLLLSITAFIILYNLYRKNYEKEFGQSLVKLEPLKKGELGNDKNPDEKIVSHEEGGETEDDDFQREFGVDGDIKAAVDNLGNNKKIPVNAGHPASDVDNGGEFYN</sequence>
<evidence type="ECO:0000256" key="1">
    <source>
        <dbReference type="SAM" id="MobiDB-lite"/>
    </source>
</evidence>
<organism evidence="2 3">
    <name type="scientific">Panagrolaimus superbus</name>
    <dbReference type="NCBI Taxonomy" id="310955"/>
    <lineage>
        <taxon>Eukaryota</taxon>
        <taxon>Metazoa</taxon>
        <taxon>Ecdysozoa</taxon>
        <taxon>Nematoda</taxon>
        <taxon>Chromadorea</taxon>
        <taxon>Rhabditida</taxon>
        <taxon>Tylenchina</taxon>
        <taxon>Panagrolaimomorpha</taxon>
        <taxon>Panagrolaimoidea</taxon>
        <taxon>Panagrolaimidae</taxon>
        <taxon>Panagrolaimus</taxon>
    </lineage>
</organism>
<evidence type="ECO:0000313" key="3">
    <source>
        <dbReference type="WBParaSite" id="PSU_v2.g14189.t1"/>
    </source>
</evidence>
<feature type="region of interest" description="Disordered" evidence="1">
    <location>
        <begin position="95"/>
        <end position="116"/>
    </location>
</feature>
<proteinExistence type="predicted"/>
<accession>A0A914Y1Y0</accession>
<dbReference type="WBParaSite" id="PSU_v2.g14189.t1">
    <property type="protein sequence ID" value="PSU_v2.g14189.t1"/>
    <property type="gene ID" value="PSU_v2.g14189"/>
</dbReference>
<dbReference type="Proteomes" id="UP000887577">
    <property type="component" value="Unplaced"/>
</dbReference>
<dbReference type="AlphaFoldDB" id="A0A914Y1Y0"/>
<protein>
    <submittedName>
        <fullName evidence="3">Uncharacterized protein</fullName>
    </submittedName>
</protein>